<evidence type="ECO:0000256" key="2">
    <source>
        <dbReference type="SAM" id="SignalP"/>
    </source>
</evidence>
<dbReference type="RefSeq" id="WP_109564761.1">
    <property type="nucleotide sequence ID" value="NZ_QGDJ01000005.1"/>
</dbReference>
<reference evidence="3 5" key="2">
    <citation type="submission" date="2018-03" db="EMBL/GenBank/DDBJ databases">
        <title>Genomic Encyclopedia of Archaeal and Bacterial Type Strains, Phase II (KMG-II): from individual species to whole genera.</title>
        <authorList>
            <person name="Goeker M."/>
        </authorList>
    </citation>
    <scope>NUCLEOTIDE SEQUENCE [LARGE SCALE GENOMIC DNA]</scope>
    <source>
        <strain evidence="3 5">DSM 25227</strain>
    </source>
</reference>
<dbReference type="AlphaFoldDB" id="A0A2Y9AR13"/>
<keyword evidence="2" id="KW-0732">Signal</keyword>
<dbReference type="Proteomes" id="UP000245839">
    <property type="component" value="Unassembled WGS sequence"/>
</dbReference>
<dbReference type="InterPro" id="IPR021323">
    <property type="entry name" value="DUF2927"/>
</dbReference>
<dbReference type="EMBL" id="UETC01000005">
    <property type="protein sequence ID" value="SSA46824.1"/>
    <property type="molecule type" value="Genomic_DNA"/>
</dbReference>
<reference evidence="4 6" key="1">
    <citation type="submission" date="2016-10" db="EMBL/GenBank/DDBJ databases">
        <authorList>
            <person name="Cai Z."/>
        </authorList>
    </citation>
    <scope>NUCLEOTIDE SEQUENCE [LARGE SCALE GENOMIC DNA]</scope>
    <source>
        <strain evidence="4 6">DSM 25227</strain>
    </source>
</reference>
<dbReference type="Proteomes" id="UP000251571">
    <property type="component" value="Unassembled WGS sequence"/>
</dbReference>
<proteinExistence type="predicted"/>
<protein>
    <recommendedName>
        <fullName evidence="7">DUF2927 family protein</fullName>
    </recommendedName>
</protein>
<organism evidence="4 6">
    <name type="scientific">Jannaschia seohaensis</name>
    <dbReference type="NCBI Taxonomy" id="475081"/>
    <lineage>
        <taxon>Bacteria</taxon>
        <taxon>Pseudomonadati</taxon>
        <taxon>Pseudomonadota</taxon>
        <taxon>Alphaproteobacteria</taxon>
        <taxon>Rhodobacterales</taxon>
        <taxon>Roseobacteraceae</taxon>
        <taxon>Jannaschia</taxon>
    </lineage>
</organism>
<dbReference type="OrthoDB" id="3295600at2"/>
<gene>
    <name evidence="3" type="ORF">BCF38_105287</name>
    <name evidence="4" type="ORF">SAMN05421539_105287</name>
</gene>
<feature type="signal peptide" evidence="2">
    <location>
        <begin position="1"/>
        <end position="19"/>
    </location>
</feature>
<evidence type="ECO:0000313" key="4">
    <source>
        <dbReference type="EMBL" id="SSA46824.1"/>
    </source>
</evidence>
<feature type="chain" id="PRO_5036058926" description="DUF2927 family protein" evidence="2">
    <location>
        <begin position="20"/>
        <end position="318"/>
    </location>
</feature>
<sequence length="318" mass="35416">MRVAAALAMLLLTACQTTGDVVPPTPLPEAPAPPQPQTAMPARPAVISEESNSARVFYRRLEQRRLTEGLMRRDGGGIDARFDAEDLARNFERIAFRSELSFSGGGMSTHGGTRAAGLTRWERPIRMQLHFGESVDGRMRAQERSRISAYAARLRRLTGHPITIVGSRGNFHVFVSDIEEQPRLGPRLREVLGPDMVRRAVTVAALGRQVYCAVLSWPSREKDFVNATTVVFVRTELPDLSRQACYHEEIAQGMGLGNDSDEARPSIFNDDDEFALLTTMDEHMLRILYDPRLRPGMSADQARPIVRRIARELVPSPG</sequence>
<name>A0A2Y9AR13_9RHOB</name>
<feature type="compositionally biased region" description="Pro residues" evidence="1">
    <location>
        <begin position="23"/>
        <end position="36"/>
    </location>
</feature>
<evidence type="ECO:0000313" key="6">
    <source>
        <dbReference type="Proteomes" id="UP000251571"/>
    </source>
</evidence>
<keyword evidence="5" id="KW-1185">Reference proteome</keyword>
<evidence type="ECO:0008006" key="7">
    <source>
        <dbReference type="Google" id="ProtNLM"/>
    </source>
</evidence>
<dbReference type="EMBL" id="QGDJ01000005">
    <property type="protein sequence ID" value="PWJ18299.1"/>
    <property type="molecule type" value="Genomic_DNA"/>
</dbReference>
<dbReference type="Pfam" id="PF11150">
    <property type="entry name" value="DUF2927"/>
    <property type="match status" value="1"/>
</dbReference>
<accession>A0A2Y9AR13</accession>
<evidence type="ECO:0000256" key="1">
    <source>
        <dbReference type="SAM" id="MobiDB-lite"/>
    </source>
</evidence>
<feature type="region of interest" description="Disordered" evidence="1">
    <location>
        <begin position="22"/>
        <end position="46"/>
    </location>
</feature>
<evidence type="ECO:0000313" key="5">
    <source>
        <dbReference type="Proteomes" id="UP000245839"/>
    </source>
</evidence>
<evidence type="ECO:0000313" key="3">
    <source>
        <dbReference type="EMBL" id="PWJ18299.1"/>
    </source>
</evidence>
<dbReference type="PROSITE" id="PS51257">
    <property type="entry name" value="PROKAR_LIPOPROTEIN"/>
    <property type="match status" value="1"/>
</dbReference>